<dbReference type="InterPro" id="IPR051436">
    <property type="entry name" value="Autophagy-related_EPG5"/>
</dbReference>
<dbReference type="PANTHER" id="PTHR31139:SF6">
    <property type="entry name" value="PROTEIN LIMB EXPRESSION 1 HOMOLOG"/>
    <property type="match status" value="1"/>
</dbReference>
<comment type="similarity">
    <text evidence="1">Belongs to the LIX1 family.</text>
</comment>
<evidence type="ECO:0000313" key="3">
    <source>
        <dbReference type="Proteomes" id="UP001642483"/>
    </source>
</evidence>
<evidence type="ECO:0000313" key="2">
    <source>
        <dbReference type="EMBL" id="CAK8683281.1"/>
    </source>
</evidence>
<protein>
    <recommendedName>
        <fullName evidence="4">LIX1-like protein</fullName>
    </recommendedName>
</protein>
<gene>
    <name evidence="2" type="ORF">CVLEPA_LOCUS14369</name>
</gene>
<dbReference type="SUPFAM" id="SSF54768">
    <property type="entry name" value="dsRNA-binding domain-like"/>
    <property type="match status" value="1"/>
</dbReference>
<dbReference type="EMBL" id="CAWYQH010000097">
    <property type="protein sequence ID" value="CAK8683281.1"/>
    <property type="molecule type" value="Genomic_DNA"/>
</dbReference>
<proteinExistence type="inferred from homology"/>
<evidence type="ECO:0008006" key="4">
    <source>
        <dbReference type="Google" id="ProtNLM"/>
    </source>
</evidence>
<name>A0ABP0FXK6_CLALP</name>
<dbReference type="Proteomes" id="UP001642483">
    <property type="component" value="Unassembled WGS sequence"/>
</dbReference>
<comment type="caution">
    <text evidence="2">The sequence shown here is derived from an EMBL/GenBank/DDBJ whole genome shotgun (WGS) entry which is preliminary data.</text>
</comment>
<keyword evidence="3" id="KW-1185">Reference proteome</keyword>
<dbReference type="PANTHER" id="PTHR31139">
    <property type="entry name" value="ECTOPIC P GRANULES PROTEIN 5 HOMOLOG"/>
    <property type="match status" value="1"/>
</dbReference>
<evidence type="ECO:0000256" key="1">
    <source>
        <dbReference type="ARBA" id="ARBA00007468"/>
    </source>
</evidence>
<sequence length="268" mass="30363">MEPINNALSEAVAAVVNSFKKHSDQKDVDVVEALQEFWQMKHTRAANLHHSATVTYEFLPALPAMPPYVCYVTLPGGSCFGTFQRCESAEKAKQSAAKIALMHSVFNEHPSSFINEATIKKVIMDASASFSSRVNESSKSLHVFKEMLQSHSGESMMSFQQIMTVFQLLQWNGSLKAMKKRCCSREEVIQHYSHRSIDIHLKNQMALGWVTRERDYPGTLIEELNKAQSEIENARVAGRELRFHKEKISILYLAQADPKLRTSEITLK</sequence>
<dbReference type="Pfam" id="PF14954">
    <property type="entry name" value="LIX1"/>
    <property type="match status" value="1"/>
</dbReference>
<organism evidence="2 3">
    <name type="scientific">Clavelina lepadiformis</name>
    <name type="common">Light-bulb sea squirt</name>
    <name type="synonym">Ascidia lepadiformis</name>
    <dbReference type="NCBI Taxonomy" id="159417"/>
    <lineage>
        <taxon>Eukaryota</taxon>
        <taxon>Metazoa</taxon>
        <taxon>Chordata</taxon>
        <taxon>Tunicata</taxon>
        <taxon>Ascidiacea</taxon>
        <taxon>Aplousobranchia</taxon>
        <taxon>Clavelinidae</taxon>
        <taxon>Clavelina</taxon>
    </lineage>
</organism>
<dbReference type="InterPro" id="IPR029270">
    <property type="entry name" value="LIX1"/>
</dbReference>
<reference evidence="2 3" key="1">
    <citation type="submission" date="2024-02" db="EMBL/GenBank/DDBJ databases">
        <authorList>
            <person name="Daric V."/>
            <person name="Darras S."/>
        </authorList>
    </citation>
    <scope>NUCLEOTIDE SEQUENCE [LARGE SCALE GENOMIC DNA]</scope>
</reference>
<accession>A0ABP0FXK6</accession>